<accession>A0A381YWJ1</accession>
<dbReference type="AlphaFoldDB" id="A0A381YWJ1"/>
<proteinExistence type="predicted"/>
<reference evidence="1" key="1">
    <citation type="submission" date="2018-05" db="EMBL/GenBank/DDBJ databases">
        <authorList>
            <person name="Lanie J.A."/>
            <person name="Ng W.-L."/>
            <person name="Kazmierczak K.M."/>
            <person name="Andrzejewski T.M."/>
            <person name="Davidsen T.M."/>
            <person name="Wayne K.J."/>
            <person name="Tettelin H."/>
            <person name="Glass J.I."/>
            <person name="Rusch D."/>
            <person name="Podicherti R."/>
            <person name="Tsui H.-C.T."/>
            <person name="Winkler M.E."/>
        </authorList>
    </citation>
    <scope>NUCLEOTIDE SEQUENCE</scope>
</reference>
<gene>
    <name evidence="1" type="ORF">METZ01_LOCUS133866</name>
</gene>
<sequence>MGAMSKETKEWWKDLGKDLEEDIETFES</sequence>
<organism evidence="1">
    <name type="scientific">marine metagenome</name>
    <dbReference type="NCBI Taxonomy" id="408172"/>
    <lineage>
        <taxon>unclassified sequences</taxon>
        <taxon>metagenomes</taxon>
        <taxon>ecological metagenomes</taxon>
    </lineage>
</organism>
<protein>
    <submittedName>
        <fullName evidence="1">Uncharacterized protein</fullName>
    </submittedName>
</protein>
<name>A0A381YWJ1_9ZZZZ</name>
<evidence type="ECO:0000313" key="1">
    <source>
        <dbReference type="EMBL" id="SVA81012.1"/>
    </source>
</evidence>
<dbReference type="EMBL" id="UINC01019166">
    <property type="protein sequence ID" value="SVA81012.1"/>
    <property type="molecule type" value="Genomic_DNA"/>
</dbReference>